<gene>
    <name evidence="16" type="ORF">OFUS_LOCUS9388</name>
</gene>
<feature type="compositionally biased region" description="Low complexity" evidence="13">
    <location>
        <begin position="322"/>
        <end position="336"/>
    </location>
</feature>
<evidence type="ECO:0000256" key="8">
    <source>
        <dbReference type="ARBA" id="ARBA00022912"/>
    </source>
</evidence>
<dbReference type="InterPro" id="IPR036412">
    <property type="entry name" value="HAD-like_sf"/>
</dbReference>
<evidence type="ECO:0000256" key="9">
    <source>
        <dbReference type="ARBA" id="ARBA00023242"/>
    </source>
</evidence>
<dbReference type="SUPFAM" id="SSF56784">
    <property type="entry name" value="HAD-like"/>
    <property type="match status" value="1"/>
</dbReference>
<dbReference type="AlphaFoldDB" id="A0A8S4NQS6"/>
<dbReference type="Pfam" id="PF00240">
    <property type="entry name" value="ubiquitin"/>
    <property type="match status" value="1"/>
</dbReference>
<name>A0A8S4NQS6_OWEFU</name>
<feature type="domain" description="FCP1 homology" evidence="15">
    <location>
        <begin position="134"/>
        <end position="294"/>
    </location>
</feature>
<dbReference type="PROSITE" id="PS50053">
    <property type="entry name" value="UBIQUITIN_2"/>
    <property type="match status" value="1"/>
</dbReference>
<dbReference type="GO" id="GO:0090364">
    <property type="term" value="P:regulation of proteasome assembly"/>
    <property type="evidence" value="ECO:0007669"/>
    <property type="project" value="InterPro"/>
</dbReference>
<evidence type="ECO:0000256" key="13">
    <source>
        <dbReference type="SAM" id="MobiDB-lite"/>
    </source>
</evidence>
<evidence type="ECO:0000256" key="4">
    <source>
        <dbReference type="ARBA" id="ARBA00014187"/>
    </source>
</evidence>
<organism evidence="16 17">
    <name type="scientific">Owenia fusiformis</name>
    <name type="common">Polychaete worm</name>
    <dbReference type="NCBI Taxonomy" id="6347"/>
    <lineage>
        <taxon>Eukaryota</taxon>
        <taxon>Metazoa</taxon>
        <taxon>Spiralia</taxon>
        <taxon>Lophotrochozoa</taxon>
        <taxon>Annelida</taxon>
        <taxon>Polychaeta</taxon>
        <taxon>Sedentaria</taxon>
        <taxon>Canalipalpata</taxon>
        <taxon>Sabellida</taxon>
        <taxon>Oweniida</taxon>
        <taxon>Oweniidae</taxon>
        <taxon>Owenia</taxon>
    </lineage>
</organism>
<dbReference type="SMART" id="SM00213">
    <property type="entry name" value="UBQ"/>
    <property type="match status" value="1"/>
</dbReference>
<feature type="region of interest" description="Disordered" evidence="13">
    <location>
        <begin position="311"/>
        <end position="336"/>
    </location>
</feature>
<reference evidence="16" key="1">
    <citation type="submission" date="2022-03" db="EMBL/GenBank/DDBJ databases">
        <authorList>
            <person name="Martin C."/>
        </authorList>
    </citation>
    <scope>NUCLEOTIDE SEQUENCE</scope>
</reference>
<dbReference type="Gene3D" id="3.10.20.90">
    <property type="entry name" value="Phosphatidylinositol 3-kinase Catalytic Subunit, Chain A, domain 1"/>
    <property type="match status" value="1"/>
</dbReference>
<dbReference type="PROSITE" id="PS50969">
    <property type="entry name" value="FCP1"/>
    <property type="match status" value="1"/>
</dbReference>
<evidence type="ECO:0000256" key="5">
    <source>
        <dbReference type="ARBA" id="ARBA00022723"/>
    </source>
</evidence>
<dbReference type="Pfam" id="PF03031">
    <property type="entry name" value="NIF"/>
    <property type="match status" value="1"/>
</dbReference>
<dbReference type="InterPro" id="IPR004274">
    <property type="entry name" value="FCP1_dom"/>
</dbReference>
<dbReference type="InterPro" id="IPR051658">
    <property type="entry name" value="UBLCP1"/>
</dbReference>
<dbReference type="FunFam" id="3.40.50.1000:FF:000050">
    <property type="entry name" value="Ubiquitin-like domain-containing CTD phosphatase 1"/>
    <property type="match status" value="1"/>
</dbReference>
<dbReference type="InterPro" id="IPR023214">
    <property type="entry name" value="HAD_sf"/>
</dbReference>
<comment type="catalytic activity">
    <reaction evidence="11">
        <text>O-phospho-L-seryl-[protein] + H2O = L-seryl-[protein] + phosphate</text>
        <dbReference type="Rhea" id="RHEA:20629"/>
        <dbReference type="Rhea" id="RHEA-COMP:9863"/>
        <dbReference type="Rhea" id="RHEA-COMP:11604"/>
        <dbReference type="ChEBI" id="CHEBI:15377"/>
        <dbReference type="ChEBI" id="CHEBI:29999"/>
        <dbReference type="ChEBI" id="CHEBI:43474"/>
        <dbReference type="ChEBI" id="CHEBI:83421"/>
        <dbReference type="EC" id="3.1.3.16"/>
    </reaction>
</comment>
<dbReference type="PANTHER" id="PTHR48493">
    <property type="entry name" value="UBIQUITIN-LIKE DOMAIN-CONTAINING CTD PHOSPHATASE 1"/>
    <property type="match status" value="1"/>
</dbReference>
<accession>A0A8S4NQS6</accession>
<dbReference type="FunFam" id="3.10.20.90:FF:000060">
    <property type="entry name" value="ubiquitin-like domain-containing CTD phosphatase 1"/>
    <property type="match status" value="1"/>
</dbReference>
<evidence type="ECO:0000256" key="6">
    <source>
        <dbReference type="ARBA" id="ARBA00022801"/>
    </source>
</evidence>
<comment type="subcellular location">
    <subcellularLocation>
        <location evidence="2">Nucleus</location>
    </subcellularLocation>
</comment>
<evidence type="ECO:0000259" key="15">
    <source>
        <dbReference type="PROSITE" id="PS50969"/>
    </source>
</evidence>
<dbReference type="GO" id="GO:0046872">
    <property type="term" value="F:metal ion binding"/>
    <property type="evidence" value="ECO:0007669"/>
    <property type="project" value="UniProtKB-KW"/>
</dbReference>
<proteinExistence type="predicted"/>
<dbReference type="GO" id="GO:0005634">
    <property type="term" value="C:nucleus"/>
    <property type="evidence" value="ECO:0007669"/>
    <property type="project" value="UniProtKB-SubCell"/>
</dbReference>
<dbReference type="Proteomes" id="UP000749559">
    <property type="component" value="Unassembled WGS sequence"/>
</dbReference>
<feature type="domain" description="Ubiquitin-like" evidence="14">
    <location>
        <begin position="4"/>
        <end position="82"/>
    </location>
</feature>
<dbReference type="SUPFAM" id="SSF54236">
    <property type="entry name" value="Ubiquitin-like"/>
    <property type="match status" value="1"/>
</dbReference>
<comment type="catalytic activity">
    <reaction evidence="12">
        <text>O-phospho-L-threonyl-[protein] + H2O = L-threonyl-[protein] + phosphate</text>
        <dbReference type="Rhea" id="RHEA:47004"/>
        <dbReference type="Rhea" id="RHEA-COMP:11060"/>
        <dbReference type="Rhea" id="RHEA-COMP:11605"/>
        <dbReference type="ChEBI" id="CHEBI:15377"/>
        <dbReference type="ChEBI" id="CHEBI:30013"/>
        <dbReference type="ChEBI" id="CHEBI:43474"/>
        <dbReference type="ChEBI" id="CHEBI:61977"/>
        <dbReference type="EC" id="3.1.3.16"/>
    </reaction>
</comment>
<evidence type="ECO:0000313" key="16">
    <source>
        <dbReference type="EMBL" id="CAH1783004.1"/>
    </source>
</evidence>
<evidence type="ECO:0000313" key="17">
    <source>
        <dbReference type="Proteomes" id="UP000749559"/>
    </source>
</evidence>
<dbReference type="InterPro" id="IPR029071">
    <property type="entry name" value="Ubiquitin-like_domsf"/>
</dbReference>
<dbReference type="SMART" id="SM00577">
    <property type="entry name" value="CPDc"/>
    <property type="match status" value="1"/>
</dbReference>
<dbReference type="PANTHER" id="PTHR48493:SF1">
    <property type="entry name" value="UBIQUITIN-LIKE DOMAIN-CONTAINING CTD PHOSPHATASE 1"/>
    <property type="match status" value="1"/>
</dbReference>
<evidence type="ECO:0000256" key="10">
    <source>
        <dbReference type="ARBA" id="ARBA00032039"/>
    </source>
</evidence>
<keyword evidence="9" id="KW-0539">Nucleus</keyword>
<dbReference type="InterPro" id="IPR000626">
    <property type="entry name" value="Ubiquitin-like_dom"/>
</dbReference>
<comment type="cofactor">
    <cofactor evidence="1">
        <name>Mg(2+)</name>
        <dbReference type="ChEBI" id="CHEBI:18420"/>
    </cofactor>
</comment>
<dbReference type="EMBL" id="CAIIXF020000005">
    <property type="protein sequence ID" value="CAH1783004.1"/>
    <property type="molecule type" value="Genomic_DNA"/>
</dbReference>
<dbReference type="InterPro" id="IPR011943">
    <property type="entry name" value="HAD-SF_hydro_IIID"/>
</dbReference>
<evidence type="ECO:0000256" key="7">
    <source>
        <dbReference type="ARBA" id="ARBA00022842"/>
    </source>
</evidence>
<keyword evidence="8" id="KW-0904">Protein phosphatase</keyword>
<protein>
    <recommendedName>
        <fullName evidence="4">Ubiquitin-like domain-containing CTD phosphatase 1</fullName>
        <ecNumber evidence="3">3.1.3.16</ecNumber>
    </recommendedName>
    <alternativeName>
        <fullName evidence="10">Nuclear proteasome inhibitor UBLCP1</fullName>
    </alternativeName>
</protein>
<dbReference type="NCBIfam" id="TIGR02245">
    <property type="entry name" value="HAD_IIID1"/>
    <property type="match status" value="1"/>
</dbReference>
<evidence type="ECO:0000256" key="12">
    <source>
        <dbReference type="ARBA" id="ARBA00048336"/>
    </source>
</evidence>
<dbReference type="OrthoDB" id="1711508at2759"/>
<evidence type="ECO:0000259" key="14">
    <source>
        <dbReference type="PROSITE" id="PS50053"/>
    </source>
</evidence>
<dbReference type="Gene3D" id="3.40.50.1000">
    <property type="entry name" value="HAD superfamily/HAD-like"/>
    <property type="match status" value="1"/>
</dbReference>
<keyword evidence="5" id="KW-0479">Metal-binding</keyword>
<keyword evidence="17" id="KW-1185">Reference proteome</keyword>
<evidence type="ECO:0000256" key="2">
    <source>
        <dbReference type="ARBA" id="ARBA00004123"/>
    </source>
</evidence>
<dbReference type="GO" id="GO:0004722">
    <property type="term" value="F:protein serine/threonine phosphatase activity"/>
    <property type="evidence" value="ECO:0007669"/>
    <property type="project" value="UniProtKB-EC"/>
</dbReference>
<evidence type="ECO:0000256" key="3">
    <source>
        <dbReference type="ARBA" id="ARBA00013081"/>
    </source>
</evidence>
<comment type="caution">
    <text evidence="16">The sequence shown here is derived from an EMBL/GenBank/DDBJ whole genome shotgun (WGS) entry which is preliminary data.</text>
</comment>
<evidence type="ECO:0000256" key="1">
    <source>
        <dbReference type="ARBA" id="ARBA00001946"/>
    </source>
</evidence>
<dbReference type="EC" id="3.1.3.16" evidence="3"/>
<evidence type="ECO:0000256" key="11">
    <source>
        <dbReference type="ARBA" id="ARBA00047761"/>
    </source>
</evidence>
<dbReference type="CDD" id="cd01813">
    <property type="entry name" value="Ubl_UBLCP1"/>
    <property type="match status" value="1"/>
</dbReference>
<keyword evidence="7" id="KW-0460">Magnesium</keyword>
<sequence length="336" mass="38928">MSQICVIVKWSGTEYKIEDTSSTDTVLDLKHAIRKQTGVLPERQKLLGLKYKGKVPDDDVELSLLKMKPNTKIMMMGTREEALADVIEPPKDLPDVVNDFDIEEDEILVENREEYLTKVDRRIKDYEVKILNEPREGKNLLVLDIDYTIFDHRSVAETGRELMRPYLHEFLTAAYEDYDIVIWSATGMKWIEAKMKELGVSSNTNYKLSFMLDSSAMITVHTPKYGVIEVKPLGVIWGKFPQYSPKNTIMFDDIRRNFIMNPQSGLKIRPFKQAHSNRDTDRELVKLSKYLSDIATLDDFTILNHRKWERYKPHKQKRTSDKPSSSSTDTPTSEPT</sequence>
<keyword evidence="6" id="KW-0378">Hydrolase</keyword>